<comment type="caution">
    <text evidence="3">The sequence shown here is derived from an EMBL/GenBank/DDBJ whole genome shotgun (WGS) entry which is preliminary data.</text>
</comment>
<keyword evidence="4" id="KW-1185">Reference proteome</keyword>
<dbReference type="Proteomes" id="UP001629432">
    <property type="component" value="Unassembled WGS sequence"/>
</dbReference>
<protein>
    <submittedName>
        <fullName evidence="3">Carbohydrate-binding family V/XII</fullName>
    </submittedName>
</protein>
<name>A0ABW9DMT1_9BURK</name>
<feature type="chain" id="PRO_5046520951" evidence="2">
    <location>
        <begin position="32"/>
        <end position="796"/>
    </location>
</feature>
<sequence>MKTPMKRSVLLLAGVCTSLAVTLVTPAQALAAAAVQSSTQPALQPLPTAWPRDFDSAEQRIELYQPQVEVWQGNRIEGRAAFAVGAKSATPNYGVAHFTARAEIDKTRSTVQLLDIVFDQVDMPATPGAAAGVKAALQGRIPEGGLVTSLEQLQASYASTHEGAEPGVVVQNNVPNIIFAERPTLLVLVDGDANWRALGDTHYQRLINTRAMLLKDASGTLHLNAAGYWYDATSLDGPWHLNTAPPHELVAAASKAQTNLKSDPMLPADGKKPARAPDVVVAAQPAELVVTNGKPSLQPVKGVNLLSVANADHALFVEPRDNHYYLLLSGRWFSAASLAGPWTFVDGKSLPADFSKIAADDPHANALVSVPGTPQAKEAAIAATIPQTATVSRKTTALTVVYDGAPKFVGIAGTSLSYAVNTATPVIQTAPTQFFAVANGIWFTASAASGPWHVADTVPPAIYTIPAASPVHYVTYVHVYSATPDTVVVGYTPGYLGVVVNADGTVVYGTGYVYAPYVGDVYYGYPATYGYGAGFALGTTVGFAFGFAIGATWGAASPYWGPYWGGGPWSWQYANVNQANIYGRWGQGTVTHASGWNGWTGNSWAGSAASGFNPYTGGHFQASRGAVENAYNGNFAAGRQGSFSNPSTGRSGAARGGVAGNEGTGDYAAGRQRAGYNAQTGRYGAAEAGVTGNAYSGDHQAGTKGIVGNKDTGRAVAWNNGNVYAGSDGNVYRHDQGGGWEQHGADGWQPVQPNANQTQRLDSLKQGHDLGNARASGQFQPQMQRRFGGGGGRFRR</sequence>
<reference evidence="3 4" key="1">
    <citation type="journal article" date="2024" name="Chem. Sci.">
        <title>Discovery of megapolipeptins by genome mining of a Burkholderiales bacteria collection.</title>
        <authorList>
            <person name="Paulo B.S."/>
            <person name="Recchia M.J.J."/>
            <person name="Lee S."/>
            <person name="Fergusson C.H."/>
            <person name="Romanowski S.B."/>
            <person name="Hernandez A."/>
            <person name="Krull N."/>
            <person name="Liu D.Y."/>
            <person name="Cavanagh H."/>
            <person name="Bos A."/>
            <person name="Gray C.A."/>
            <person name="Murphy B.T."/>
            <person name="Linington R.G."/>
            <person name="Eustaquio A.S."/>
        </authorList>
    </citation>
    <scope>NUCLEOTIDE SEQUENCE [LARGE SCALE GENOMIC DNA]</scope>
    <source>
        <strain evidence="3 4">RL17-338-BIC-A</strain>
    </source>
</reference>
<gene>
    <name evidence="3" type="ORF">PQQ63_08115</name>
</gene>
<evidence type="ECO:0000256" key="2">
    <source>
        <dbReference type="SAM" id="SignalP"/>
    </source>
</evidence>
<dbReference type="EMBL" id="JAQQCF010000005">
    <property type="protein sequence ID" value="MFM0636655.1"/>
    <property type="molecule type" value="Genomic_DNA"/>
</dbReference>
<accession>A0ABW9DMT1</accession>
<feature type="signal peptide" evidence="2">
    <location>
        <begin position="1"/>
        <end position="31"/>
    </location>
</feature>
<keyword evidence="2" id="KW-0732">Signal</keyword>
<feature type="region of interest" description="Disordered" evidence="1">
    <location>
        <begin position="638"/>
        <end position="669"/>
    </location>
</feature>
<dbReference type="RefSeq" id="WP_408334736.1">
    <property type="nucleotide sequence ID" value="NZ_JAQQCF010000005.1"/>
</dbReference>
<evidence type="ECO:0000313" key="4">
    <source>
        <dbReference type="Proteomes" id="UP001629432"/>
    </source>
</evidence>
<evidence type="ECO:0000313" key="3">
    <source>
        <dbReference type="EMBL" id="MFM0636655.1"/>
    </source>
</evidence>
<proteinExistence type="predicted"/>
<feature type="compositionally biased region" description="Gly residues" evidence="1">
    <location>
        <begin position="654"/>
        <end position="663"/>
    </location>
</feature>
<evidence type="ECO:0000256" key="1">
    <source>
        <dbReference type="SAM" id="MobiDB-lite"/>
    </source>
</evidence>
<organism evidence="3 4">
    <name type="scientific">Paraburkholderia metrosideri</name>
    <dbReference type="NCBI Taxonomy" id="580937"/>
    <lineage>
        <taxon>Bacteria</taxon>
        <taxon>Pseudomonadati</taxon>
        <taxon>Pseudomonadota</taxon>
        <taxon>Betaproteobacteria</taxon>
        <taxon>Burkholderiales</taxon>
        <taxon>Burkholderiaceae</taxon>
        <taxon>Paraburkholderia</taxon>
    </lineage>
</organism>